<accession>A0A3R7NYT6</accession>
<name>A0A3R7NYT6_TRYRA</name>
<evidence type="ECO:0000313" key="2">
    <source>
        <dbReference type="EMBL" id="RNF09901.1"/>
    </source>
</evidence>
<feature type="non-terminal residue" evidence="2">
    <location>
        <position position="1"/>
    </location>
</feature>
<dbReference type="RefSeq" id="XP_029241240.1">
    <property type="nucleotide sequence ID" value="XM_029378973.1"/>
</dbReference>
<keyword evidence="3" id="KW-1185">Reference proteome</keyword>
<comment type="caution">
    <text evidence="2">The sequence shown here is derived from an EMBL/GenBank/DDBJ whole genome shotgun (WGS) entry which is preliminary data.</text>
</comment>
<gene>
    <name evidence="2" type="ORF">TraAM80_01950</name>
</gene>
<dbReference type="EMBL" id="MKGL01000040">
    <property type="protein sequence ID" value="RNF09901.1"/>
    <property type="molecule type" value="Genomic_DNA"/>
</dbReference>
<reference evidence="2 3" key="1">
    <citation type="journal article" date="2018" name="BMC Genomics">
        <title>Genomic comparison of Trypanosoma conorhini and Trypanosoma rangeli to Trypanosoma cruzi strains of high and low virulence.</title>
        <authorList>
            <person name="Bradwell K.R."/>
            <person name="Koparde V.N."/>
            <person name="Matveyev A.V."/>
            <person name="Serrano M.G."/>
            <person name="Alves J.M."/>
            <person name="Parikh H."/>
            <person name="Huang B."/>
            <person name="Lee V."/>
            <person name="Espinosa-Alvarez O."/>
            <person name="Ortiz P.A."/>
            <person name="Costa-Martins A.G."/>
            <person name="Teixeira M.M."/>
            <person name="Buck G.A."/>
        </authorList>
    </citation>
    <scope>NUCLEOTIDE SEQUENCE [LARGE SCALE GENOMIC DNA]</scope>
    <source>
        <strain evidence="2 3">AM80</strain>
    </source>
</reference>
<dbReference type="GeneID" id="40325883"/>
<protein>
    <submittedName>
        <fullName evidence="2">Uncharacterized protein</fullName>
    </submittedName>
</protein>
<sequence length="228" mass="25632">LVLPPSSLSLSLSPPPPCSARRDSVALATQKDGVREVLGPSLLPPSPILGYTLRKEGLIDESVRPPQTLSSQDLRLLTAKLSSVEQQVRYSAETRFTQQVHNRERRGLELIVSLCLYMCGLYLTLWKAPRLYFGMTPRSSVFFFTRLLLLMRWDLPEVEKERMTRNHSWLFQPTNARVALSFLTGCTLTAIAVATRPTLDVLDVGPDVELGKQSVGFQKHSEAVLRWL</sequence>
<feature type="compositionally biased region" description="Low complexity" evidence="1">
    <location>
        <begin position="1"/>
        <end position="12"/>
    </location>
</feature>
<dbReference type="Proteomes" id="UP000283634">
    <property type="component" value="Unassembled WGS sequence"/>
</dbReference>
<evidence type="ECO:0000256" key="1">
    <source>
        <dbReference type="SAM" id="MobiDB-lite"/>
    </source>
</evidence>
<proteinExistence type="predicted"/>
<dbReference type="AlphaFoldDB" id="A0A3R7NYT6"/>
<organism evidence="2 3">
    <name type="scientific">Trypanosoma rangeli</name>
    <dbReference type="NCBI Taxonomy" id="5698"/>
    <lineage>
        <taxon>Eukaryota</taxon>
        <taxon>Discoba</taxon>
        <taxon>Euglenozoa</taxon>
        <taxon>Kinetoplastea</taxon>
        <taxon>Metakinetoplastina</taxon>
        <taxon>Trypanosomatida</taxon>
        <taxon>Trypanosomatidae</taxon>
        <taxon>Trypanosoma</taxon>
        <taxon>Herpetosoma</taxon>
    </lineage>
</organism>
<dbReference type="VEuPathDB" id="TriTrypDB:TRSC58_06467"/>
<evidence type="ECO:0000313" key="3">
    <source>
        <dbReference type="Proteomes" id="UP000283634"/>
    </source>
</evidence>
<feature type="region of interest" description="Disordered" evidence="1">
    <location>
        <begin position="1"/>
        <end position="21"/>
    </location>
</feature>
<dbReference type="OrthoDB" id="250638at2759"/>